<name>A0ABS9WZ21_9GAMM</name>
<dbReference type="Proteomes" id="UP001139646">
    <property type="component" value="Unassembled WGS sequence"/>
</dbReference>
<dbReference type="InterPro" id="IPR005619">
    <property type="entry name" value="Uncharacterised_YajG"/>
</dbReference>
<gene>
    <name evidence="1" type="ORF">L3081_07365</name>
</gene>
<comment type="caution">
    <text evidence="1">The sequence shown here is derived from an EMBL/GenBank/DDBJ whole genome shotgun (WGS) entry which is preliminary data.</text>
</comment>
<keyword evidence="2" id="KW-1185">Reference proteome</keyword>
<evidence type="ECO:0000313" key="2">
    <source>
        <dbReference type="Proteomes" id="UP001139646"/>
    </source>
</evidence>
<sequence>MKFNSFYSKITAFISLLILMMLNGCANIPKHVIIAPDIDSTPAFYHHNKQAQLNVLDMRTARHIVQIMRNDKPATLISAQEKLENTIKNNLKKHWHAQGLAINTTAVNSIDISIEKAIISVEQEFMAYKVQTEIVLKVSINNGTQTLTNTFTNRGNSDGPLQADIAVLERHFNQRLANLLRQILANKKINNFLK</sequence>
<dbReference type="RefSeq" id="WP_242284547.1">
    <property type="nucleotide sequence ID" value="NZ_JAKKSL010000001.1"/>
</dbReference>
<organism evidence="1 2">
    <name type="scientific">Colwellia maritima</name>
    <dbReference type="NCBI Taxonomy" id="2912588"/>
    <lineage>
        <taxon>Bacteria</taxon>
        <taxon>Pseudomonadati</taxon>
        <taxon>Pseudomonadota</taxon>
        <taxon>Gammaproteobacteria</taxon>
        <taxon>Alteromonadales</taxon>
        <taxon>Colwelliaceae</taxon>
        <taxon>Colwellia</taxon>
    </lineage>
</organism>
<accession>A0ABS9WZ21</accession>
<dbReference type="EMBL" id="JAKKSL010000001">
    <property type="protein sequence ID" value="MCI2283250.1"/>
    <property type="molecule type" value="Genomic_DNA"/>
</dbReference>
<keyword evidence="1" id="KW-0449">Lipoprotein</keyword>
<proteinExistence type="predicted"/>
<reference evidence="1" key="1">
    <citation type="submission" date="2022-01" db="EMBL/GenBank/DDBJ databases">
        <title>Colwellia maritima, isolated from seawater.</title>
        <authorList>
            <person name="Kristyanto S."/>
            <person name="Jung J."/>
            <person name="Jeon C.O."/>
        </authorList>
    </citation>
    <scope>NUCLEOTIDE SEQUENCE</scope>
    <source>
        <strain evidence="1">MSW7</strain>
    </source>
</reference>
<dbReference type="Pfam" id="PF03923">
    <property type="entry name" value="Lipoprotein_16"/>
    <property type="match status" value="1"/>
</dbReference>
<evidence type="ECO:0000313" key="1">
    <source>
        <dbReference type="EMBL" id="MCI2283250.1"/>
    </source>
</evidence>
<protein>
    <submittedName>
        <fullName evidence="1">YajG family lipoprotein</fullName>
    </submittedName>
</protein>